<evidence type="ECO:0000313" key="2">
    <source>
        <dbReference type="Proteomes" id="UP000265520"/>
    </source>
</evidence>
<dbReference type="EMBL" id="LXQA010132115">
    <property type="protein sequence ID" value="MCI22747.1"/>
    <property type="molecule type" value="Genomic_DNA"/>
</dbReference>
<sequence length="75" mass="7954">MVPQAPIDQPLDAWQKLWPGLLGPALGGADHTASLMHPGRVSNSPAVSWSVSENGPLISHLRVQLVVGWDRSPGP</sequence>
<protein>
    <submittedName>
        <fullName evidence="1">Uncharacterized protein</fullName>
    </submittedName>
</protein>
<keyword evidence="2" id="KW-1185">Reference proteome</keyword>
<evidence type="ECO:0000313" key="1">
    <source>
        <dbReference type="EMBL" id="MCI22747.1"/>
    </source>
</evidence>
<dbReference type="Proteomes" id="UP000265520">
    <property type="component" value="Unassembled WGS sequence"/>
</dbReference>
<name>A0A392QFU4_9FABA</name>
<feature type="non-terminal residue" evidence="1">
    <location>
        <position position="75"/>
    </location>
</feature>
<proteinExistence type="predicted"/>
<organism evidence="1 2">
    <name type="scientific">Trifolium medium</name>
    <dbReference type="NCBI Taxonomy" id="97028"/>
    <lineage>
        <taxon>Eukaryota</taxon>
        <taxon>Viridiplantae</taxon>
        <taxon>Streptophyta</taxon>
        <taxon>Embryophyta</taxon>
        <taxon>Tracheophyta</taxon>
        <taxon>Spermatophyta</taxon>
        <taxon>Magnoliopsida</taxon>
        <taxon>eudicotyledons</taxon>
        <taxon>Gunneridae</taxon>
        <taxon>Pentapetalae</taxon>
        <taxon>rosids</taxon>
        <taxon>fabids</taxon>
        <taxon>Fabales</taxon>
        <taxon>Fabaceae</taxon>
        <taxon>Papilionoideae</taxon>
        <taxon>50 kb inversion clade</taxon>
        <taxon>NPAAA clade</taxon>
        <taxon>Hologalegina</taxon>
        <taxon>IRL clade</taxon>
        <taxon>Trifolieae</taxon>
        <taxon>Trifolium</taxon>
    </lineage>
</organism>
<dbReference type="AlphaFoldDB" id="A0A392QFU4"/>
<comment type="caution">
    <text evidence="1">The sequence shown here is derived from an EMBL/GenBank/DDBJ whole genome shotgun (WGS) entry which is preliminary data.</text>
</comment>
<accession>A0A392QFU4</accession>
<reference evidence="1 2" key="1">
    <citation type="journal article" date="2018" name="Front. Plant Sci.">
        <title>Red Clover (Trifolium pratense) and Zigzag Clover (T. medium) - A Picture of Genomic Similarities and Differences.</title>
        <authorList>
            <person name="Dluhosova J."/>
            <person name="Istvanek J."/>
            <person name="Nedelnik J."/>
            <person name="Repkova J."/>
        </authorList>
    </citation>
    <scope>NUCLEOTIDE SEQUENCE [LARGE SCALE GENOMIC DNA]</scope>
    <source>
        <strain evidence="2">cv. 10/8</strain>
        <tissue evidence="1">Leaf</tissue>
    </source>
</reference>